<comment type="caution">
    <text evidence="3">The sequence shown here is derived from an EMBL/GenBank/DDBJ whole genome shotgun (WGS) entry which is preliminary data.</text>
</comment>
<accession>A0A9X9X5Q9</accession>
<dbReference type="AlphaFoldDB" id="A0A9X9X5Q9"/>
<name>A0A9X9X5Q9_9PROT</name>
<evidence type="ECO:0000313" key="4">
    <source>
        <dbReference type="Proteomes" id="UP001138709"/>
    </source>
</evidence>
<reference evidence="3" key="1">
    <citation type="submission" date="2020-01" db="EMBL/GenBank/DDBJ databases">
        <authorList>
            <person name="Rat A."/>
        </authorList>
    </citation>
    <scope>NUCLEOTIDE SEQUENCE</scope>
    <source>
        <strain evidence="3">LMG 31228</strain>
    </source>
</reference>
<dbReference type="EMBL" id="JAAEDL010000001">
    <property type="protein sequence ID" value="MBR0679045.1"/>
    <property type="molecule type" value="Genomic_DNA"/>
</dbReference>
<proteinExistence type="predicted"/>
<dbReference type="InterPro" id="IPR018759">
    <property type="entry name" value="BBP2_2"/>
</dbReference>
<organism evidence="3 4">
    <name type="scientific">Neoroseomonas eburnea</name>
    <dbReference type="NCBI Taxonomy" id="1346889"/>
    <lineage>
        <taxon>Bacteria</taxon>
        <taxon>Pseudomonadati</taxon>
        <taxon>Pseudomonadota</taxon>
        <taxon>Alphaproteobacteria</taxon>
        <taxon>Acetobacterales</taxon>
        <taxon>Acetobacteraceae</taxon>
        <taxon>Neoroseomonas</taxon>
    </lineage>
</organism>
<feature type="region of interest" description="Disordered" evidence="1">
    <location>
        <begin position="38"/>
        <end position="59"/>
    </location>
</feature>
<protein>
    <submittedName>
        <fullName evidence="3">Outer membrane beta-barrel protein</fullName>
    </submittedName>
</protein>
<evidence type="ECO:0000256" key="1">
    <source>
        <dbReference type="SAM" id="MobiDB-lite"/>
    </source>
</evidence>
<keyword evidence="4" id="KW-1185">Reference proteome</keyword>
<dbReference type="Proteomes" id="UP001138709">
    <property type="component" value="Unassembled WGS sequence"/>
</dbReference>
<dbReference type="SUPFAM" id="SSF56935">
    <property type="entry name" value="Porins"/>
    <property type="match status" value="1"/>
</dbReference>
<dbReference type="Pfam" id="PF10082">
    <property type="entry name" value="BBP2_2"/>
    <property type="match status" value="1"/>
</dbReference>
<evidence type="ECO:0000256" key="2">
    <source>
        <dbReference type="SAM" id="SignalP"/>
    </source>
</evidence>
<reference evidence="3" key="2">
    <citation type="journal article" date="2021" name="Syst. Appl. Microbiol.">
        <title>Roseomonas hellenica sp. nov., isolated from roots of wild-growing Alkanna tinctoria.</title>
        <authorList>
            <person name="Rat A."/>
            <person name="Naranjo H.D."/>
            <person name="Lebbe L."/>
            <person name="Cnockaert M."/>
            <person name="Krigas N."/>
            <person name="Grigoriadou K."/>
            <person name="Maloupa E."/>
            <person name="Willems A."/>
        </authorList>
    </citation>
    <scope>NUCLEOTIDE SEQUENCE</scope>
    <source>
        <strain evidence="3">LMG 31228</strain>
    </source>
</reference>
<keyword evidence="2" id="KW-0732">Signal</keyword>
<sequence>MRSASPAMRPPAPAQGRVAAVIPALLALFAWSATASAQDEASMGPTPDRGSTVMGRSRPEVDPAGVRLGSFRFDASATTGVGYDDNLLGTSTSRLADGFAEFGAQGAIVSEWTQHHLGVEAGILNRTYFNEGNFDWTDWNVGVSGRYDLAANASLSAGYAHRRLHLDPQSVDVQQAGLVQPVPYNVDELSLGGTTTLNRVTLGLSASYGMYRYDNVSGPGGNASGSDYDSLTVRFDTAYEFVQGRSLTLGLRYQDIDYRAAEASDRESQTYAALVGFKYDFDGVWSARIAVGYARREYSGAQFKPLDSPAVDIAVTWNVTALTTVNLSASRSIQESIRSNTASYVSNYGQLRVDHELYRNIVISGIVGLNGQEYQQPTQRGTDLVLGAQAMWLMNRNLALTLDYQYVNRVQHTGGLAEYQENVVFLRMRVAL</sequence>
<dbReference type="RefSeq" id="WP_211844396.1">
    <property type="nucleotide sequence ID" value="NZ_JAAEDL010000001.1"/>
</dbReference>
<gene>
    <name evidence="3" type="ORF">GXW74_00975</name>
</gene>
<feature type="chain" id="PRO_5040859728" evidence="2">
    <location>
        <begin position="38"/>
        <end position="432"/>
    </location>
</feature>
<evidence type="ECO:0000313" key="3">
    <source>
        <dbReference type="EMBL" id="MBR0679045.1"/>
    </source>
</evidence>
<feature type="signal peptide" evidence="2">
    <location>
        <begin position="1"/>
        <end position="37"/>
    </location>
</feature>